<name>A0A2U2IYV5_9SPHN</name>
<gene>
    <name evidence="3" type="ORF">DF286_14190</name>
</gene>
<evidence type="ECO:0000313" key="3">
    <source>
        <dbReference type="EMBL" id="PWG01275.1"/>
    </source>
</evidence>
<comment type="caution">
    <text evidence="3">The sequence shown here is derived from an EMBL/GenBank/DDBJ whole genome shotgun (WGS) entry which is preliminary data.</text>
</comment>
<accession>A0A2U2IYV5</accession>
<feature type="signal peptide" evidence="2">
    <location>
        <begin position="1"/>
        <end position="28"/>
    </location>
</feature>
<dbReference type="AlphaFoldDB" id="A0A2U2IYV5"/>
<keyword evidence="4" id="KW-1185">Reference proteome</keyword>
<evidence type="ECO:0000256" key="1">
    <source>
        <dbReference type="SAM" id="MobiDB-lite"/>
    </source>
</evidence>
<dbReference type="EMBL" id="QFFF01000002">
    <property type="protein sequence ID" value="PWG01275.1"/>
    <property type="molecule type" value="Genomic_DNA"/>
</dbReference>
<organism evidence="3 4">
    <name type="scientific">Allosphingosinicella humi</name>
    <dbReference type="NCBI Taxonomy" id="2068657"/>
    <lineage>
        <taxon>Bacteria</taxon>
        <taxon>Pseudomonadati</taxon>
        <taxon>Pseudomonadota</taxon>
        <taxon>Alphaproteobacteria</taxon>
        <taxon>Sphingomonadales</taxon>
        <taxon>Sphingomonadaceae</taxon>
        <taxon>Allosphingosinicella</taxon>
    </lineage>
</organism>
<feature type="chain" id="PRO_5015751133" description="DUF2946 domain-containing protein" evidence="2">
    <location>
        <begin position="29"/>
        <end position="105"/>
    </location>
</feature>
<sequence length="105" mass="10983">MKRLFQLLLALAVLMAPLTMVGGGAAMAMPHDTMAAMGHCAGMDGPSKKQPGLDIDCMIMCAAVPTVEPRLDPQMTVPAPLLHFPATSTSDGLDPESETPPPRIS</sequence>
<keyword evidence="2" id="KW-0732">Signal</keyword>
<dbReference type="Proteomes" id="UP000245916">
    <property type="component" value="Unassembled WGS sequence"/>
</dbReference>
<reference evidence="3 4" key="1">
    <citation type="submission" date="2018-05" db="EMBL/GenBank/DDBJ databases">
        <title>Genome of Sphingosinicella humi QZX222.</title>
        <authorList>
            <person name="Qiao Z."/>
            <person name="Wang G."/>
        </authorList>
    </citation>
    <scope>NUCLEOTIDE SEQUENCE [LARGE SCALE GENOMIC DNA]</scope>
    <source>
        <strain evidence="3 4">QZX222</strain>
    </source>
</reference>
<evidence type="ECO:0000313" key="4">
    <source>
        <dbReference type="Proteomes" id="UP000245916"/>
    </source>
</evidence>
<evidence type="ECO:0008006" key="5">
    <source>
        <dbReference type="Google" id="ProtNLM"/>
    </source>
</evidence>
<feature type="region of interest" description="Disordered" evidence="1">
    <location>
        <begin position="81"/>
        <end position="105"/>
    </location>
</feature>
<evidence type="ECO:0000256" key="2">
    <source>
        <dbReference type="SAM" id="SignalP"/>
    </source>
</evidence>
<proteinExistence type="predicted"/>
<protein>
    <recommendedName>
        <fullName evidence="5">DUF2946 domain-containing protein</fullName>
    </recommendedName>
</protein>